<name>A0A6T8NXM0_HEMAN</name>
<evidence type="ECO:0000256" key="4">
    <source>
        <dbReference type="SAM" id="MobiDB-lite"/>
    </source>
</evidence>
<dbReference type="SUPFAM" id="SSF48403">
    <property type="entry name" value="Ankyrin repeat"/>
    <property type="match status" value="1"/>
</dbReference>
<dbReference type="PROSITE" id="PS50297">
    <property type="entry name" value="ANK_REP_REGION"/>
    <property type="match status" value="3"/>
</dbReference>
<feature type="region of interest" description="Disordered" evidence="4">
    <location>
        <begin position="274"/>
        <end position="331"/>
    </location>
</feature>
<feature type="repeat" description="ANK" evidence="3">
    <location>
        <begin position="162"/>
        <end position="194"/>
    </location>
</feature>
<dbReference type="Gene3D" id="1.25.40.20">
    <property type="entry name" value="Ankyrin repeat-containing domain"/>
    <property type="match status" value="1"/>
</dbReference>
<keyword evidence="2 3" id="KW-0040">ANK repeat</keyword>
<dbReference type="InterPro" id="IPR002110">
    <property type="entry name" value="Ankyrin_rpt"/>
</dbReference>
<evidence type="ECO:0000313" key="5">
    <source>
        <dbReference type="EMBL" id="CAD8752871.1"/>
    </source>
</evidence>
<evidence type="ECO:0000256" key="1">
    <source>
        <dbReference type="ARBA" id="ARBA00022737"/>
    </source>
</evidence>
<evidence type="ECO:0000256" key="3">
    <source>
        <dbReference type="PROSITE-ProRule" id="PRU00023"/>
    </source>
</evidence>
<dbReference type="InterPro" id="IPR036770">
    <property type="entry name" value="Ankyrin_rpt-contain_sf"/>
</dbReference>
<dbReference type="SMART" id="SM00248">
    <property type="entry name" value="ANK"/>
    <property type="match status" value="4"/>
</dbReference>
<sequence>MPYSFLHIAALRNDCDSATAYLEGGGEDKVHVWESQERGQNTIEPIDVDVRDDQGWTPLMCAATHGHLEMCDLLFEFGADVNARKNFSVAPLHLASRNGHRDVIEFLLLNNADITMEKVDLGIPLHDAAFGGHLDCAQFLLRHAAQNNNLEASSHLSKALDDGSTPLHVASRRGHAELVSFFIGEGAPVTAKDESARQPHEVAKNRKTLIAFPSAADPVHLQTFEVGAMGRDHLEYTGAARRRGNLDSSNSMHHMASMSSGFSSANLWSAQNMASGMSDRHHRGSPKAHGSPDSEQGSPLGEFASRGPPARPKTGDVGNFTSSLGILKSRR</sequence>
<dbReference type="EMBL" id="HBFK01031884">
    <property type="protein sequence ID" value="CAD8752871.1"/>
    <property type="molecule type" value="Transcribed_RNA"/>
</dbReference>
<dbReference type="AlphaFoldDB" id="A0A6T8NXM0"/>
<organism evidence="5">
    <name type="scientific">Hemiselmis andersenii</name>
    <name type="common">Cryptophyte alga</name>
    <dbReference type="NCBI Taxonomy" id="464988"/>
    <lineage>
        <taxon>Eukaryota</taxon>
        <taxon>Cryptophyceae</taxon>
        <taxon>Cryptomonadales</taxon>
        <taxon>Hemiselmidaceae</taxon>
        <taxon>Hemiselmis</taxon>
    </lineage>
</organism>
<reference evidence="5" key="1">
    <citation type="submission" date="2021-01" db="EMBL/GenBank/DDBJ databases">
        <authorList>
            <person name="Corre E."/>
            <person name="Pelletier E."/>
            <person name="Niang G."/>
            <person name="Scheremetjew M."/>
            <person name="Finn R."/>
            <person name="Kale V."/>
            <person name="Holt S."/>
            <person name="Cochrane G."/>
            <person name="Meng A."/>
            <person name="Brown T."/>
            <person name="Cohen L."/>
        </authorList>
    </citation>
    <scope>NUCLEOTIDE SEQUENCE</scope>
    <source>
        <strain evidence="5">CCMP441</strain>
    </source>
</reference>
<dbReference type="Pfam" id="PF12796">
    <property type="entry name" value="Ank_2"/>
    <property type="match status" value="2"/>
</dbReference>
<proteinExistence type="predicted"/>
<evidence type="ECO:0000256" key="2">
    <source>
        <dbReference type="ARBA" id="ARBA00023043"/>
    </source>
</evidence>
<feature type="repeat" description="ANK" evidence="3">
    <location>
        <begin position="87"/>
        <end position="119"/>
    </location>
</feature>
<dbReference type="PANTHER" id="PTHR24171">
    <property type="entry name" value="ANKYRIN REPEAT DOMAIN-CONTAINING PROTEIN 39-RELATED"/>
    <property type="match status" value="1"/>
</dbReference>
<gene>
    <name evidence="5" type="ORF">HAND1043_LOCUS19377</name>
</gene>
<dbReference type="PRINTS" id="PR01415">
    <property type="entry name" value="ANKYRIN"/>
</dbReference>
<feature type="repeat" description="ANK" evidence="3">
    <location>
        <begin position="54"/>
        <end position="86"/>
    </location>
</feature>
<dbReference type="PROSITE" id="PS50088">
    <property type="entry name" value="ANK_REPEAT"/>
    <property type="match status" value="3"/>
</dbReference>
<keyword evidence="1" id="KW-0677">Repeat</keyword>
<accession>A0A6T8NXM0</accession>
<protein>
    <submittedName>
        <fullName evidence="5">Uncharacterized protein</fullName>
    </submittedName>
</protein>